<dbReference type="InterPro" id="IPR015890">
    <property type="entry name" value="Chorismate_C"/>
</dbReference>
<feature type="domain" description="Chorismate-utilising enzyme C-terminal" evidence="16">
    <location>
        <begin position="222"/>
        <end position="476"/>
    </location>
</feature>
<comment type="subunit">
    <text evidence="4 15">Heterotetramer consisting of two non-identical subunits: a beta subunit (TrpG) and a large alpha subunit (TrpE).</text>
</comment>
<dbReference type="InterPro" id="IPR019999">
    <property type="entry name" value="Anth_synth_I-like"/>
</dbReference>
<keyword evidence="9 15" id="KW-0822">Tryptophan biosynthesis</keyword>
<dbReference type="PANTHER" id="PTHR11236:SF48">
    <property type="entry name" value="ISOCHORISMATE SYNTHASE MENF"/>
    <property type="match status" value="1"/>
</dbReference>
<feature type="domain" description="Anthranilate synthase component I N-terminal" evidence="17">
    <location>
        <begin position="29"/>
        <end position="172"/>
    </location>
</feature>
<comment type="function">
    <text evidence="13 15">Part of a heterotetrameric complex that catalyzes the two-step biosynthesis of anthranilate, an intermediate in the biosynthesis of L-tryptophan. In the first step, the glutamine-binding beta subunit (TrpG) of anthranilate synthase (AS) provides the glutamine amidotransferase activity which generates ammonia as a substrate that, along with chorismate, is used in the second step, catalyzed by the large alpha subunit of AS (TrpE) to produce anthranilate. In the absence of TrpG, TrpE can synthesize anthranilate directly from chorismate and high concentrations of ammonia.</text>
</comment>
<dbReference type="GO" id="GO:0000162">
    <property type="term" value="P:L-tryptophan biosynthetic process"/>
    <property type="evidence" value="ECO:0007669"/>
    <property type="project" value="UniProtKB-UniPathway"/>
</dbReference>
<evidence type="ECO:0000256" key="7">
    <source>
        <dbReference type="ARBA" id="ARBA00022605"/>
    </source>
</evidence>
<evidence type="ECO:0000256" key="11">
    <source>
        <dbReference type="ARBA" id="ARBA00023141"/>
    </source>
</evidence>
<dbReference type="Gene3D" id="3.60.120.10">
    <property type="entry name" value="Anthranilate synthase"/>
    <property type="match status" value="1"/>
</dbReference>
<dbReference type="Pfam" id="PF00425">
    <property type="entry name" value="Chorismate_bind"/>
    <property type="match status" value="1"/>
</dbReference>
<organism evidence="18 19">
    <name type="scientific">Coprococcus hominis</name>
    <name type="common">ex Liu et al. 2022</name>
    <dbReference type="NCBI Taxonomy" id="2763039"/>
    <lineage>
        <taxon>Bacteria</taxon>
        <taxon>Bacillati</taxon>
        <taxon>Bacillota</taxon>
        <taxon>Clostridia</taxon>
        <taxon>Lachnospirales</taxon>
        <taxon>Lachnospiraceae</taxon>
        <taxon>Coprococcus</taxon>
    </lineage>
</organism>
<evidence type="ECO:0000259" key="16">
    <source>
        <dbReference type="Pfam" id="PF00425"/>
    </source>
</evidence>
<evidence type="ECO:0000256" key="10">
    <source>
        <dbReference type="ARBA" id="ARBA00022842"/>
    </source>
</evidence>
<comment type="cofactor">
    <cofactor evidence="1 15">
        <name>Mg(2+)</name>
        <dbReference type="ChEBI" id="CHEBI:18420"/>
    </cofactor>
</comment>
<evidence type="ECO:0000256" key="13">
    <source>
        <dbReference type="ARBA" id="ARBA00025634"/>
    </source>
</evidence>
<dbReference type="Pfam" id="PF04715">
    <property type="entry name" value="Anth_synt_I_N"/>
    <property type="match status" value="1"/>
</dbReference>
<sequence>MIRPTLSEAKEYAKQGYHMVPVCYEMLSDIITPINLLKKLKAENEHCYILESVENQELWGRYTFLGYSPKLDITCMNGTLTLKDENGAVIKETSGIHPEIFIREVLKDYKSPKIEGFPTFTGGLVGYFSYDYLKYSEKKLVLDAKDEEGFQDVDLMLFDKVIAFDNVRSKLILIANANTANIEEGYQKALQDIKEMKELILHGAEADIPAPVLKTEFKPLFDKEAYCRMVEKAKHYIYEGDIFQVVLSNRLEAEMEGSLFDTYRLLRSTNPSPYMFYFDGDTIEVAGASPETLVKVEDGVLHTFPLAGTRPRGKTKVEDLELEKSLMADEKELAEHNMLVDLGRNDLGKVSQFGTVEVERYMSIQRYSHVMHIGSTVRGTLRKDLDAISAVDAVLPAGTLSGAPKIRACEIINELENNKRGIYGGAIGYIDFSGNLDTCIAIRIAYRKEHKVFVRSGAGIVADSVPANEFQECINKAKAVTDALINSQKIRGDEA</sequence>
<dbReference type="UniPathway" id="UPA00035">
    <property type="reaction ID" value="UER00040"/>
</dbReference>
<evidence type="ECO:0000256" key="6">
    <source>
        <dbReference type="ARBA" id="ARBA00020653"/>
    </source>
</evidence>
<keyword evidence="19" id="KW-1185">Reference proteome</keyword>
<dbReference type="NCBIfam" id="TIGR00564">
    <property type="entry name" value="trpE_most"/>
    <property type="match status" value="1"/>
</dbReference>
<dbReference type="Proteomes" id="UP000615234">
    <property type="component" value="Unassembled WGS sequence"/>
</dbReference>
<keyword evidence="8 15" id="KW-0479">Metal-binding</keyword>
<accession>A0A8I0DT19</accession>
<protein>
    <recommendedName>
        <fullName evidence="6 15">Anthranilate synthase component 1</fullName>
        <ecNumber evidence="5 15">4.1.3.27</ecNumber>
    </recommendedName>
</protein>
<keyword evidence="10 15" id="KW-0460">Magnesium</keyword>
<evidence type="ECO:0000256" key="14">
    <source>
        <dbReference type="ARBA" id="ARBA00047683"/>
    </source>
</evidence>
<dbReference type="InterPro" id="IPR005256">
    <property type="entry name" value="Anth_synth_I_PabB"/>
</dbReference>
<keyword evidence="7 15" id="KW-0028">Amino-acid biosynthesis</keyword>
<name>A0A8I0DT19_9FIRM</name>
<dbReference type="EMBL" id="JACOOX010000001">
    <property type="protein sequence ID" value="MBC5661510.1"/>
    <property type="molecule type" value="Genomic_DNA"/>
</dbReference>
<evidence type="ECO:0000256" key="4">
    <source>
        <dbReference type="ARBA" id="ARBA00011575"/>
    </source>
</evidence>
<evidence type="ECO:0000256" key="1">
    <source>
        <dbReference type="ARBA" id="ARBA00001946"/>
    </source>
</evidence>
<dbReference type="GO" id="GO:0004049">
    <property type="term" value="F:anthranilate synthase activity"/>
    <property type="evidence" value="ECO:0007669"/>
    <property type="project" value="UniProtKB-EC"/>
</dbReference>
<evidence type="ECO:0000256" key="15">
    <source>
        <dbReference type="RuleBase" id="RU364045"/>
    </source>
</evidence>
<evidence type="ECO:0000259" key="17">
    <source>
        <dbReference type="Pfam" id="PF04715"/>
    </source>
</evidence>
<dbReference type="PANTHER" id="PTHR11236">
    <property type="entry name" value="AMINOBENZOATE/ANTHRANILATE SYNTHASE"/>
    <property type="match status" value="1"/>
</dbReference>
<evidence type="ECO:0000256" key="3">
    <source>
        <dbReference type="ARBA" id="ARBA00009562"/>
    </source>
</evidence>
<gene>
    <name evidence="15 18" type="primary">trpE</name>
    <name evidence="18" type="ORF">H8S09_01155</name>
</gene>
<evidence type="ECO:0000313" key="19">
    <source>
        <dbReference type="Proteomes" id="UP000615234"/>
    </source>
</evidence>
<dbReference type="EC" id="4.1.3.27" evidence="5 15"/>
<dbReference type="AlphaFoldDB" id="A0A8I0DT19"/>
<comment type="caution">
    <text evidence="18">The sequence shown here is derived from an EMBL/GenBank/DDBJ whole genome shotgun (WGS) entry which is preliminary data.</text>
</comment>
<comment type="similarity">
    <text evidence="3 15">Belongs to the anthranilate synthase component I family.</text>
</comment>
<comment type="pathway">
    <text evidence="2 15">Amino-acid biosynthesis; L-tryptophan biosynthesis; L-tryptophan from chorismate: step 1/5.</text>
</comment>
<evidence type="ECO:0000313" key="18">
    <source>
        <dbReference type="EMBL" id="MBC5661510.1"/>
    </source>
</evidence>
<comment type="catalytic activity">
    <reaction evidence="14 15">
        <text>chorismate + L-glutamine = anthranilate + pyruvate + L-glutamate + H(+)</text>
        <dbReference type="Rhea" id="RHEA:21732"/>
        <dbReference type="ChEBI" id="CHEBI:15361"/>
        <dbReference type="ChEBI" id="CHEBI:15378"/>
        <dbReference type="ChEBI" id="CHEBI:16567"/>
        <dbReference type="ChEBI" id="CHEBI:29748"/>
        <dbReference type="ChEBI" id="CHEBI:29985"/>
        <dbReference type="ChEBI" id="CHEBI:58359"/>
        <dbReference type="EC" id="4.1.3.27"/>
    </reaction>
</comment>
<evidence type="ECO:0000256" key="8">
    <source>
        <dbReference type="ARBA" id="ARBA00022723"/>
    </source>
</evidence>
<keyword evidence="11 15" id="KW-0057">Aromatic amino acid biosynthesis</keyword>
<dbReference type="RefSeq" id="WP_186847237.1">
    <property type="nucleotide sequence ID" value="NZ_JACOOX010000001.1"/>
</dbReference>
<evidence type="ECO:0000256" key="12">
    <source>
        <dbReference type="ARBA" id="ARBA00023239"/>
    </source>
</evidence>
<reference evidence="18 19" key="1">
    <citation type="submission" date="2020-08" db="EMBL/GenBank/DDBJ databases">
        <title>Genome public.</title>
        <authorList>
            <person name="Liu C."/>
            <person name="Sun Q."/>
        </authorList>
    </citation>
    <scope>NUCLEOTIDE SEQUENCE [LARGE SCALE GENOMIC DNA]</scope>
    <source>
        <strain evidence="18 19">NSJ-10</strain>
    </source>
</reference>
<dbReference type="InterPro" id="IPR006805">
    <property type="entry name" value="Anth_synth_I_N"/>
</dbReference>
<proteinExistence type="inferred from homology"/>
<evidence type="ECO:0000256" key="5">
    <source>
        <dbReference type="ARBA" id="ARBA00012266"/>
    </source>
</evidence>
<dbReference type="SUPFAM" id="SSF56322">
    <property type="entry name" value="ADC synthase"/>
    <property type="match status" value="1"/>
</dbReference>
<evidence type="ECO:0000256" key="2">
    <source>
        <dbReference type="ARBA" id="ARBA00004873"/>
    </source>
</evidence>
<dbReference type="GO" id="GO:0046872">
    <property type="term" value="F:metal ion binding"/>
    <property type="evidence" value="ECO:0007669"/>
    <property type="project" value="UniProtKB-KW"/>
</dbReference>
<dbReference type="InterPro" id="IPR005801">
    <property type="entry name" value="ADC_synthase"/>
</dbReference>
<evidence type="ECO:0000256" key="9">
    <source>
        <dbReference type="ARBA" id="ARBA00022822"/>
    </source>
</evidence>
<keyword evidence="12 15" id="KW-0456">Lyase</keyword>
<dbReference type="PRINTS" id="PR00095">
    <property type="entry name" value="ANTSNTHASEI"/>
</dbReference>